<accession>A0ABR1NPP1</accession>
<evidence type="ECO:0000313" key="3">
    <source>
        <dbReference type="Proteomes" id="UP001430848"/>
    </source>
</evidence>
<name>A0ABR1NPP1_DIAER</name>
<sequence>MAFSPERCADLHNKLLQKAIENSPAATTETNLLERLLEASLQLSQIPGLQDMPVYRFLSLLKTTPASPQHGRGALTPQMYQPDPALFWSETFSVHARPELILLYGQNNAGSPMDGGLFLNVQTGKAVWHWAPGPFPADEQWVSLEDVLRNALAKWDSGKYFWDATQGSIGVRSWVQKDLSEALAAWERLLCGIEARLPVSDDGPKRLGPLELTQETMSSFRISRFVGEFISRAPRPGFAFVAPGITAFSTQALQEAYSSEDPTAIRRSTPLGQEDPDDPEWASLLLPAGVPVDQHTSRSANIDIQSFDKPWGPGKFTVGRQAGLYVIPETTDLDVVHLITSSGLSTAGDFSGRCPWAESRPPRLAETLSHWASLVESGAWAVAADGVAEDHEWFSRHSGEARLDWHDHSR</sequence>
<proteinExistence type="predicted"/>
<protein>
    <recommendedName>
        <fullName evidence="4">Knr4/Smi1-like domain-containing protein</fullName>
    </recommendedName>
</protein>
<gene>
    <name evidence="2" type="ORF">SLS63_013023</name>
</gene>
<evidence type="ECO:0008006" key="4">
    <source>
        <dbReference type="Google" id="ProtNLM"/>
    </source>
</evidence>
<dbReference type="EMBL" id="JAKNSF020000160">
    <property type="protein sequence ID" value="KAK7710160.1"/>
    <property type="molecule type" value="Genomic_DNA"/>
</dbReference>
<comment type="caution">
    <text evidence="2">The sequence shown here is derived from an EMBL/GenBank/DDBJ whole genome shotgun (WGS) entry which is preliminary data.</text>
</comment>
<feature type="region of interest" description="Disordered" evidence="1">
    <location>
        <begin position="258"/>
        <end position="280"/>
    </location>
</feature>
<organism evidence="2 3">
    <name type="scientific">Diaporthe eres</name>
    <name type="common">Phomopsis oblonga</name>
    <dbReference type="NCBI Taxonomy" id="83184"/>
    <lineage>
        <taxon>Eukaryota</taxon>
        <taxon>Fungi</taxon>
        <taxon>Dikarya</taxon>
        <taxon>Ascomycota</taxon>
        <taxon>Pezizomycotina</taxon>
        <taxon>Sordariomycetes</taxon>
        <taxon>Sordariomycetidae</taxon>
        <taxon>Diaporthales</taxon>
        <taxon>Diaporthaceae</taxon>
        <taxon>Diaporthe</taxon>
        <taxon>Diaporthe eres species complex</taxon>
    </lineage>
</organism>
<evidence type="ECO:0000256" key="1">
    <source>
        <dbReference type="SAM" id="MobiDB-lite"/>
    </source>
</evidence>
<dbReference type="Proteomes" id="UP001430848">
    <property type="component" value="Unassembled WGS sequence"/>
</dbReference>
<reference evidence="2 3" key="1">
    <citation type="submission" date="2024-02" db="EMBL/GenBank/DDBJ databases">
        <title>De novo assembly and annotation of 12 fungi associated with fruit tree decline syndrome in Ontario, Canada.</title>
        <authorList>
            <person name="Sulman M."/>
            <person name="Ellouze W."/>
            <person name="Ilyukhin E."/>
        </authorList>
    </citation>
    <scope>NUCLEOTIDE SEQUENCE [LARGE SCALE GENOMIC DNA]</scope>
    <source>
        <strain evidence="2 3">M169</strain>
    </source>
</reference>
<keyword evidence="3" id="KW-1185">Reference proteome</keyword>
<evidence type="ECO:0000313" key="2">
    <source>
        <dbReference type="EMBL" id="KAK7710160.1"/>
    </source>
</evidence>